<keyword evidence="2 5" id="KW-0812">Transmembrane</keyword>
<keyword evidence="3 5" id="KW-1133">Transmembrane helix</keyword>
<evidence type="ECO:0000256" key="2">
    <source>
        <dbReference type="ARBA" id="ARBA00022692"/>
    </source>
</evidence>
<feature type="transmembrane region" description="Helical" evidence="5">
    <location>
        <begin position="247"/>
        <end position="270"/>
    </location>
</feature>
<accession>A0ABW7FWQ7</accession>
<evidence type="ECO:0000313" key="7">
    <source>
        <dbReference type="EMBL" id="MFG6448755.1"/>
    </source>
</evidence>
<keyword evidence="4 5" id="KW-0472">Membrane</keyword>
<dbReference type="CDD" id="cd07042">
    <property type="entry name" value="STAS_SulP_like_sulfate_transporter"/>
    <property type="match status" value="1"/>
</dbReference>
<dbReference type="InterPro" id="IPR002645">
    <property type="entry name" value="STAS_dom"/>
</dbReference>
<feature type="transmembrane region" description="Helical" evidence="5">
    <location>
        <begin position="20"/>
        <end position="42"/>
    </location>
</feature>
<feature type="transmembrane region" description="Helical" evidence="5">
    <location>
        <begin position="166"/>
        <end position="186"/>
    </location>
</feature>
<dbReference type="Proteomes" id="UP001606099">
    <property type="component" value="Unassembled WGS sequence"/>
</dbReference>
<proteinExistence type="predicted"/>
<dbReference type="Pfam" id="PF01740">
    <property type="entry name" value="STAS"/>
    <property type="match status" value="1"/>
</dbReference>
<comment type="caution">
    <text evidence="7">The sequence shown here is derived from an EMBL/GenBank/DDBJ whole genome shotgun (WGS) entry which is preliminary data.</text>
</comment>
<evidence type="ECO:0000313" key="8">
    <source>
        <dbReference type="Proteomes" id="UP001606099"/>
    </source>
</evidence>
<dbReference type="Pfam" id="PF00916">
    <property type="entry name" value="Sulfate_transp"/>
    <property type="match status" value="1"/>
</dbReference>
<organism evidence="7 8">
    <name type="scientific">Roseateles rivi</name>
    <dbReference type="NCBI Taxonomy" id="3299028"/>
    <lineage>
        <taxon>Bacteria</taxon>
        <taxon>Pseudomonadati</taxon>
        <taxon>Pseudomonadota</taxon>
        <taxon>Betaproteobacteria</taxon>
        <taxon>Burkholderiales</taxon>
        <taxon>Sphaerotilaceae</taxon>
        <taxon>Roseateles</taxon>
    </lineage>
</organism>
<feature type="transmembrane region" description="Helical" evidence="5">
    <location>
        <begin position="91"/>
        <end position="111"/>
    </location>
</feature>
<feature type="transmembrane region" description="Helical" evidence="5">
    <location>
        <begin position="198"/>
        <end position="218"/>
    </location>
</feature>
<feature type="domain" description="STAS" evidence="6">
    <location>
        <begin position="435"/>
        <end position="552"/>
    </location>
</feature>
<feature type="transmembrane region" description="Helical" evidence="5">
    <location>
        <begin position="123"/>
        <end position="146"/>
    </location>
</feature>
<keyword evidence="8" id="KW-1185">Reference proteome</keyword>
<dbReference type="Gene3D" id="3.30.750.24">
    <property type="entry name" value="STAS domain"/>
    <property type="match status" value="1"/>
</dbReference>
<evidence type="ECO:0000256" key="3">
    <source>
        <dbReference type="ARBA" id="ARBA00022989"/>
    </source>
</evidence>
<name>A0ABW7FWQ7_9BURK</name>
<dbReference type="PROSITE" id="PS50801">
    <property type="entry name" value="STAS"/>
    <property type="match status" value="1"/>
</dbReference>
<sequence length="561" mass="59485">MSNPLTSRLDLRSLSSEMPAALMVAVLLIPQSLAYAALAGLPPEVGLYASVLPMLAYALLGSSPHLAVGPVAVLALLVAQALGQLPQGVSPTAGALVLAAQVGLLLGLAALLRLDALSSLLSLPVLTGFEAGATLAIAVSQIPVLLGSSVQGSNLPMLLMHAAQAGWPWHAASALLGGVALMLLALVRHHMQGPRRHWGRVFPLLLLLSSMALAWALGSHHVMAPRVLGELPQLGLPLGLPLWDSALWWRMAPTALVVALMAYVSSLVVAESLGRRAGTRVDARREMLGLAGANMAAALSGGMPVAGSFSRSALAYEAGARTRAMGVMVAVLMALAAWALAPALAWLPRSVLGAIIFFTVLSGFSIKPFVQTWRHARAEAVLMVVVALLALLVSVSLALGVGVLGSIALLLQRTAVPHVALIGRIDSTEHYRNAERFRVQLHPTAMGLRVDESLLFTNARRLVDVALRHLAKRLHYYPATRRVVLNMSPVNHIDASGLQALRDLQEELARFELQLDLAEVKGPVLDSLKAAGLKEWFRGRVFVSTHQAMLADDPPEDWVTP</sequence>
<dbReference type="SUPFAM" id="SSF52091">
    <property type="entry name" value="SpoIIaa-like"/>
    <property type="match status" value="1"/>
</dbReference>
<evidence type="ECO:0000256" key="5">
    <source>
        <dbReference type="SAM" id="Phobius"/>
    </source>
</evidence>
<dbReference type="RefSeq" id="WP_394461290.1">
    <property type="nucleotide sequence ID" value="NZ_JBIGHZ010000004.1"/>
</dbReference>
<dbReference type="InterPro" id="IPR001902">
    <property type="entry name" value="SLC26A/SulP_fam"/>
</dbReference>
<evidence type="ECO:0000256" key="4">
    <source>
        <dbReference type="ARBA" id="ARBA00023136"/>
    </source>
</evidence>
<feature type="transmembrane region" description="Helical" evidence="5">
    <location>
        <begin position="351"/>
        <end position="370"/>
    </location>
</feature>
<reference evidence="7 8" key="1">
    <citation type="submission" date="2024-08" db="EMBL/GenBank/DDBJ databases">
        <authorList>
            <person name="Lu H."/>
        </authorList>
    </citation>
    <scope>NUCLEOTIDE SEQUENCE [LARGE SCALE GENOMIC DNA]</scope>
    <source>
        <strain evidence="7 8">BYS180W</strain>
    </source>
</reference>
<dbReference type="InterPro" id="IPR036513">
    <property type="entry name" value="STAS_dom_sf"/>
</dbReference>
<dbReference type="PANTHER" id="PTHR11814">
    <property type="entry name" value="SULFATE TRANSPORTER"/>
    <property type="match status" value="1"/>
</dbReference>
<gene>
    <name evidence="7" type="ORF">ACG0Z6_10965</name>
</gene>
<feature type="transmembrane region" description="Helical" evidence="5">
    <location>
        <begin position="382"/>
        <end position="411"/>
    </location>
</feature>
<feature type="transmembrane region" description="Helical" evidence="5">
    <location>
        <begin position="324"/>
        <end position="345"/>
    </location>
</feature>
<evidence type="ECO:0000259" key="6">
    <source>
        <dbReference type="PROSITE" id="PS50801"/>
    </source>
</evidence>
<dbReference type="EMBL" id="JBIGHZ010000004">
    <property type="protein sequence ID" value="MFG6448755.1"/>
    <property type="molecule type" value="Genomic_DNA"/>
</dbReference>
<evidence type="ECO:0000256" key="1">
    <source>
        <dbReference type="ARBA" id="ARBA00004141"/>
    </source>
</evidence>
<comment type="subcellular location">
    <subcellularLocation>
        <location evidence="1">Membrane</location>
        <topology evidence="1">Multi-pass membrane protein</topology>
    </subcellularLocation>
</comment>
<protein>
    <submittedName>
        <fullName evidence="7">SulP family inorganic anion transporter</fullName>
    </submittedName>
</protein>
<dbReference type="InterPro" id="IPR011547">
    <property type="entry name" value="SLC26A/SulP_dom"/>
</dbReference>
<feature type="transmembrane region" description="Helical" evidence="5">
    <location>
        <begin position="54"/>
        <end position="79"/>
    </location>
</feature>